<dbReference type="Proteomes" id="UP000198596">
    <property type="component" value="Unassembled WGS sequence"/>
</dbReference>
<evidence type="ECO:0000313" key="2">
    <source>
        <dbReference type="EMBL" id="SFE29108.1"/>
    </source>
</evidence>
<keyword evidence="1" id="KW-1133">Transmembrane helix</keyword>
<keyword evidence="1" id="KW-0472">Membrane</keyword>
<evidence type="ECO:0000313" key="3">
    <source>
        <dbReference type="Proteomes" id="UP000198596"/>
    </source>
</evidence>
<organism evidence="2 3">
    <name type="scientific">Flavobacterium xueshanense</name>
    <dbReference type="NCBI Taxonomy" id="935223"/>
    <lineage>
        <taxon>Bacteria</taxon>
        <taxon>Pseudomonadati</taxon>
        <taxon>Bacteroidota</taxon>
        <taxon>Flavobacteriia</taxon>
        <taxon>Flavobacteriales</taxon>
        <taxon>Flavobacteriaceae</taxon>
        <taxon>Flavobacterium</taxon>
    </lineage>
</organism>
<protein>
    <submittedName>
        <fullName evidence="2">Uncharacterized protein</fullName>
    </submittedName>
</protein>
<proteinExistence type="predicted"/>
<feature type="transmembrane region" description="Helical" evidence="1">
    <location>
        <begin position="61"/>
        <end position="81"/>
    </location>
</feature>
<dbReference type="EMBL" id="FONQ01000001">
    <property type="protein sequence ID" value="SFE29108.1"/>
    <property type="molecule type" value="Genomic_DNA"/>
</dbReference>
<reference evidence="3" key="1">
    <citation type="submission" date="2016-10" db="EMBL/GenBank/DDBJ databases">
        <authorList>
            <person name="Varghese N."/>
            <person name="Submissions S."/>
        </authorList>
    </citation>
    <scope>NUCLEOTIDE SEQUENCE [LARGE SCALE GENOMIC DNA]</scope>
    <source>
        <strain evidence="3">CGMCC 1.9227</strain>
    </source>
</reference>
<feature type="transmembrane region" description="Helical" evidence="1">
    <location>
        <begin position="20"/>
        <end position="46"/>
    </location>
</feature>
<keyword evidence="3" id="KW-1185">Reference proteome</keyword>
<accession>A0A1I1ZCR2</accession>
<sequence length="89" mass="9835">MFIKDKNTEMKVKNNVDKVVIYTFLMVFGLFSGTINAQCAMCRAALTSEGNAKQAAAVNDGIVYLMVIPYILVAGIGYAIYRMKKKKTS</sequence>
<evidence type="ECO:0000256" key="1">
    <source>
        <dbReference type="SAM" id="Phobius"/>
    </source>
</evidence>
<name>A0A1I1ZCR2_9FLAO</name>
<gene>
    <name evidence="2" type="ORF">SAMN04488131_101301</name>
</gene>
<keyword evidence="1" id="KW-0812">Transmembrane</keyword>
<dbReference type="STRING" id="935223.SAMN04488131_101301"/>
<dbReference type="AlphaFoldDB" id="A0A1I1ZCR2"/>